<dbReference type="SUPFAM" id="SSF81593">
    <property type="entry name" value="Nucleotidyltransferase substrate binding subunit/domain"/>
    <property type="match status" value="1"/>
</dbReference>
<proteinExistence type="predicted"/>
<dbReference type="NCBIfam" id="TIGR01987">
    <property type="entry name" value="HI0074"/>
    <property type="match status" value="1"/>
</dbReference>
<keyword evidence="2" id="KW-1185">Reference proteome</keyword>
<accession>A0ABV9D3P2</accession>
<comment type="caution">
    <text evidence="1">The sequence shown here is derived from an EMBL/GenBank/DDBJ whole genome shotgun (WGS) entry which is preliminary data.</text>
</comment>
<evidence type="ECO:0000313" key="2">
    <source>
        <dbReference type="Proteomes" id="UP001596030"/>
    </source>
</evidence>
<organism evidence="1 2">
    <name type="scientific">Chromohalobacter sarecensis</name>
    <dbReference type="NCBI Taxonomy" id="245294"/>
    <lineage>
        <taxon>Bacteria</taxon>
        <taxon>Pseudomonadati</taxon>
        <taxon>Pseudomonadota</taxon>
        <taxon>Gammaproteobacteria</taxon>
        <taxon>Oceanospirillales</taxon>
        <taxon>Halomonadaceae</taxon>
        <taxon>Chromohalobacter</taxon>
    </lineage>
</organism>
<dbReference type="Pfam" id="PF08780">
    <property type="entry name" value="NTase_sub_bind"/>
    <property type="match status" value="1"/>
</dbReference>
<gene>
    <name evidence="1" type="ORF">ACFO0U_13590</name>
</gene>
<dbReference type="Proteomes" id="UP001596030">
    <property type="component" value="Unassembled WGS sequence"/>
</dbReference>
<dbReference type="RefSeq" id="WP_246969737.1">
    <property type="nucleotide sequence ID" value="NZ_JAKGAN010000002.1"/>
</dbReference>
<dbReference type="InterPro" id="IPR010235">
    <property type="entry name" value="HepT"/>
</dbReference>
<dbReference type="Gene3D" id="1.20.120.330">
    <property type="entry name" value="Nucleotidyltransferases domain 2"/>
    <property type="match status" value="1"/>
</dbReference>
<reference evidence="2" key="1">
    <citation type="journal article" date="2019" name="Int. J. Syst. Evol. Microbiol.">
        <title>The Global Catalogue of Microorganisms (GCM) 10K type strain sequencing project: providing services to taxonomists for standard genome sequencing and annotation.</title>
        <authorList>
            <consortium name="The Broad Institute Genomics Platform"/>
            <consortium name="The Broad Institute Genome Sequencing Center for Infectious Disease"/>
            <person name="Wu L."/>
            <person name="Ma J."/>
        </authorList>
    </citation>
    <scope>NUCLEOTIDE SEQUENCE [LARGE SCALE GENOMIC DNA]</scope>
    <source>
        <strain evidence="2">CGMCC 1.12121</strain>
    </source>
</reference>
<sequence length="162" mass="19151">MADDIRWQQRFANYINAFAQLEQAVEAYGDTTLDIIKEGVIQRFEFTHELAWKVMKDYLEHEGIQNVTGSRSAARHAFNIGLLEDGQAWMDMIETRNHTVHAYRHSILETEFKNSIERYYPALKQFRETMERQHEIDNEELRDHIARVGQRFDATHSPYHPG</sequence>
<protein>
    <submittedName>
        <fullName evidence="1">Nucleotidyltransferase substrate binding protein</fullName>
    </submittedName>
</protein>
<dbReference type="EMBL" id="JBHSEU010000021">
    <property type="protein sequence ID" value="MFC4539805.1"/>
    <property type="molecule type" value="Genomic_DNA"/>
</dbReference>
<evidence type="ECO:0000313" key="1">
    <source>
        <dbReference type="EMBL" id="MFC4539805.1"/>
    </source>
</evidence>
<name>A0ABV9D3P2_9GAMM</name>